<evidence type="ECO:0000313" key="9">
    <source>
        <dbReference type="Proteomes" id="UP001141933"/>
    </source>
</evidence>
<feature type="transmembrane region" description="Helical" evidence="6">
    <location>
        <begin position="7"/>
        <end position="27"/>
    </location>
</feature>
<keyword evidence="2 6" id="KW-0812">Transmembrane</keyword>
<reference evidence="8" key="1">
    <citation type="submission" date="2022-12" db="EMBL/GenBank/DDBJ databases">
        <title>Phocaeicola acetigenes sp. nov., isolated feces from a healthy human.</title>
        <authorList>
            <person name="Do H."/>
            <person name="Ha Y.B."/>
            <person name="Kim J.-S."/>
            <person name="Suh M.K."/>
            <person name="Kim H.S."/>
            <person name="Lee J.-S."/>
        </authorList>
    </citation>
    <scope>NUCLEOTIDE SEQUENCE</scope>
    <source>
        <strain evidence="8">KGMB11183</strain>
    </source>
</reference>
<dbReference type="Proteomes" id="UP001141933">
    <property type="component" value="Unassembled WGS sequence"/>
</dbReference>
<organism evidence="8 9">
    <name type="scientific">Phocaeicola acetigenes</name>
    <dbReference type="NCBI Taxonomy" id="3016083"/>
    <lineage>
        <taxon>Bacteria</taxon>
        <taxon>Pseudomonadati</taxon>
        <taxon>Bacteroidota</taxon>
        <taxon>Bacteroidia</taxon>
        <taxon>Bacteroidales</taxon>
        <taxon>Bacteroidaceae</taxon>
        <taxon>Phocaeicola</taxon>
    </lineage>
</organism>
<evidence type="ECO:0000313" key="8">
    <source>
        <dbReference type="EMBL" id="MCZ8371232.1"/>
    </source>
</evidence>
<keyword evidence="4 6" id="KW-1133">Transmembrane helix</keyword>
<sequence>MTKNSYLIPFFLIMAAVVIQFCAGNFPFHFFEFPLNVILGAIWVYSIYVLVHDNNSESNISKVIVSPKTTAFSLFLFICGTLVIGLFPQMSAVDAENESGLLGRLGFYNFMSSWIFVSILFILLSHLAAITIRGFKSRKKKRWRFLLNHAGVWIALFGGFMGSSDIVTARIPVFFESENNEAQTMEGQHFYLDYNMQLIDFHVEHYQNGMPKSYVAEVKISDRENGKSSQVSLEVNHPYEYNLGEDIYLVSYDTRSDKPQYCILQIVRQPWKYVQLIGIIMTIAGAIGMFIGGPQKKTSKE</sequence>
<accession>A0ABT4PDV7</accession>
<dbReference type="InterPro" id="IPR023494">
    <property type="entry name" value="Cyt_c_bgen_Ccs1/CcsB/ResB"/>
</dbReference>
<feature type="transmembrane region" description="Helical" evidence="6">
    <location>
        <begin position="273"/>
        <end position="292"/>
    </location>
</feature>
<feature type="transmembrane region" description="Helical" evidence="6">
    <location>
        <begin position="145"/>
        <end position="163"/>
    </location>
</feature>
<feature type="transmembrane region" description="Helical" evidence="6">
    <location>
        <begin position="111"/>
        <end position="133"/>
    </location>
</feature>
<evidence type="ECO:0000256" key="4">
    <source>
        <dbReference type="ARBA" id="ARBA00022989"/>
    </source>
</evidence>
<feature type="domain" description="ResB-like" evidence="7">
    <location>
        <begin position="141"/>
        <end position="254"/>
    </location>
</feature>
<name>A0ABT4PDV7_9BACT</name>
<keyword evidence="5 6" id="KW-0472">Membrane</keyword>
<dbReference type="RefSeq" id="WP_269876307.1">
    <property type="nucleotide sequence ID" value="NZ_JAPZVM010000001.1"/>
</dbReference>
<feature type="transmembrane region" description="Helical" evidence="6">
    <location>
        <begin position="33"/>
        <end position="51"/>
    </location>
</feature>
<dbReference type="EMBL" id="JAPZVM010000001">
    <property type="protein sequence ID" value="MCZ8371232.1"/>
    <property type="molecule type" value="Genomic_DNA"/>
</dbReference>
<evidence type="ECO:0000256" key="6">
    <source>
        <dbReference type="SAM" id="Phobius"/>
    </source>
</evidence>
<dbReference type="PANTHER" id="PTHR31566:SF5">
    <property type="entry name" value="RESB-LIKE DOMAIN-CONTAINING PROTEIN"/>
    <property type="match status" value="1"/>
</dbReference>
<evidence type="ECO:0000256" key="5">
    <source>
        <dbReference type="ARBA" id="ARBA00023136"/>
    </source>
</evidence>
<gene>
    <name evidence="8" type="ORF">O6P32_00700</name>
</gene>
<evidence type="ECO:0000256" key="2">
    <source>
        <dbReference type="ARBA" id="ARBA00022692"/>
    </source>
</evidence>
<dbReference type="Pfam" id="PF05140">
    <property type="entry name" value="ResB"/>
    <property type="match status" value="1"/>
</dbReference>
<protein>
    <submittedName>
        <fullName evidence="8">Cytochrome c biogenesis protein ResB</fullName>
    </submittedName>
</protein>
<dbReference type="InterPro" id="IPR007816">
    <property type="entry name" value="ResB-like_domain"/>
</dbReference>
<keyword evidence="3" id="KW-0201">Cytochrome c-type biogenesis</keyword>
<comment type="subcellular location">
    <subcellularLocation>
        <location evidence="1">Membrane</location>
        <topology evidence="1">Multi-pass membrane protein</topology>
    </subcellularLocation>
</comment>
<keyword evidence="9" id="KW-1185">Reference proteome</keyword>
<dbReference type="PANTHER" id="PTHR31566">
    <property type="entry name" value="CYTOCHROME C BIOGENESIS PROTEIN CCS1, CHLOROPLASTIC"/>
    <property type="match status" value="1"/>
</dbReference>
<feature type="transmembrane region" description="Helical" evidence="6">
    <location>
        <begin position="72"/>
        <end position="91"/>
    </location>
</feature>
<proteinExistence type="predicted"/>
<evidence type="ECO:0000259" key="7">
    <source>
        <dbReference type="Pfam" id="PF05140"/>
    </source>
</evidence>
<comment type="caution">
    <text evidence="8">The sequence shown here is derived from an EMBL/GenBank/DDBJ whole genome shotgun (WGS) entry which is preliminary data.</text>
</comment>
<evidence type="ECO:0000256" key="1">
    <source>
        <dbReference type="ARBA" id="ARBA00004141"/>
    </source>
</evidence>
<evidence type="ECO:0000256" key="3">
    <source>
        <dbReference type="ARBA" id="ARBA00022748"/>
    </source>
</evidence>